<evidence type="ECO:0000313" key="3">
    <source>
        <dbReference type="Proteomes" id="UP000482295"/>
    </source>
</evidence>
<dbReference type="EMBL" id="VVIQ01000006">
    <property type="protein sequence ID" value="MUL28004.1"/>
    <property type="molecule type" value="Genomic_DNA"/>
</dbReference>
<protein>
    <recommendedName>
        <fullName evidence="1">NigD-like C-terminal domain-containing protein</fullName>
    </recommendedName>
</protein>
<accession>A0A7C9HFS0</accession>
<feature type="domain" description="NigD-like C-terminal" evidence="1">
    <location>
        <begin position="110"/>
        <end position="214"/>
    </location>
</feature>
<keyword evidence="3" id="KW-1185">Reference proteome</keyword>
<gene>
    <name evidence="2" type="ORF">F0475_06750</name>
</gene>
<dbReference type="Gene3D" id="2.60.40.2370">
    <property type="entry name" value="NigD-like, C-terminal beta sandwich domain"/>
    <property type="match status" value="1"/>
</dbReference>
<dbReference type="Proteomes" id="UP000482295">
    <property type="component" value="Unassembled WGS sequence"/>
</dbReference>
<proteinExistence type="predicted"/>
<dbReference type="RefSeq" id="WP_155716108.1">
    <property type="nucleotide sequence ID" value="NZ_VVIQ01000006.1"/>
</dbReference>
<evidence type="ECO:0000313" key="2">
    <source>
        <dbReference type="EMBL" id="MUL28004.1"/>
    </source>
</evidence>
<organism evidence="2 3">
    <name type="scientific">Prevotella vespertina</name>
    <dbReference type="NCBI Taxonomy" id="2608404"/>
    <lineage>
        <taxon>Bacteria</taxon>
        <taxon>Pseudomonadati</taxon>
        <taxon>Bacteroidota</taxon>
        <taxon>Bacteroidia</taxon>
        <taxon>Bacteroidales</taxon>
        <taxon>Prevotellaceae</taxon>
        <taxon>Prevotella</taxon>
    </lineage>
</organism>
<comment type="caution">
    <text evidence="2">The sequence shown here is derived from an EMBL/GenBank/DDBJ whole genome shotgun (WGS) entry which is preliminary data.</text>
</comment>
<dbReference type="Gene3D" id="2.40.50.500">
    <property type="entry name" value="NigD-like N-terminal OB domain"/>
    <property type="match status" value="1"/>
</dbReference>
<dbReference type="InterPro" id="IPR035376">
    <property type="entry name" value="NigD_C"/>
</dbReference>
<evidence type="ECO:0000259" key="1">
    <source>
        <dbReference type="Pfam" id="PF17415"/>
    </source>
</evidence>
<dbReference type="InterPro" id="IPR038179">
    <property type="entry name" value="NigD-like_N_sf"/>
</dbReference>
<reference evidence="2 3" key="1">
    <citation type="submission" date="2019-09" db="EMBL/GenBank/DDBJ databases">
        <title>Prevotella A2879 sp. nov., isolated from an abscess of a patient.</title>
        <authorList>
            <person name="Buhl M."/>
            <person name="Oberhettinger P."/>
        </authorList>
    </citation>
    <scope>NUCLEOTIDE SEQUENCE [LARGE SCALE GENOMIC DNA]</scope>
    <source>
        <strain evidence="2 3">A2879</strain>
    </source>
</reference>
<dbReference type="InterPro" id="IPR038143">
    <property type="entry name" value="NigD-like_C_dom_sf"/>
</dbReference>
<sequence>MTIVMLLVTLLMVVACKHDFFEKGDSGLSYLNTDFVEVRSNDASELVEAVTDKGEHLSLRPHVKKLWAVKPDTTYRAMLYYNKVVEGVTKAIDISPVPVLQMKFALDVVDIHTDPVTFESAWISKNRRYLNLGLSLKTGKVDDKKVAQSLAIVVDSVKRRLDGGKNFYMRLYHAQNGVPEYYSARIFVSMPMTNIQTRDSIVLDINTYNGMVRKYF</sequence>
<dbReference type="Pfam" id="PF17415">
    <property type="entry name" value="NigD_C"/>
    <property type="match status" value="1"/>
</dbReference>
<name>A0A7C9HFS0_9BACT</name>
<dbReference type="AlphaFoldDB" id="A0A7C9HFS0"/>